<keyword evidence="8 16" id="KW-0378">Hydrolase</keyword>
<evidence type="ECO:0000259" key="17">
    <source>
        <dbReference type="PROSITE" id="PS50026"/>
    </source>
</evidence>
<accession>A0A672IXA0</accession>
<dbReference type="SMART" id="SM00130">
    <property type="entry name" value="KR"/>
    <property type="match status" value="1"/>
</dbReference>
<dbReference type="InterPro" id="IPR038178">
    <property type="entry name" value="Kringle_sf"/>
</dbReference>
<dbReference type="CDD" id="cd00190">
    <property type="entry name" value="Tryp_SPc"/>
    <property type="match status" value="1"/>
</dbReference>
<protein>
    <recommendedName>
        <fullName evidence="13">trypsin</fullName>
        <ecNumber evidence="13">3.4.21.4</ecNumber>
    </recommendedName>
</protein>
<dbReference type="InterPro" id="IPR043504">
    <property type="entry name" value="Peptidase_S1_PA_chymotrypsin"/>
</dbReference>
<dbReference type="InterPro" id="IPR001254">
    <property type="entry name" value="Trypsin_dom"/>
</dbReference>
<dbReference type="PROSITE" id="PS00135">
    <property type="entry name" value="TRYPSIN_SER"/>
    <property type="match status" value="1"/>
</dbReference>
<dbReference type="PROSITE" id="PS01186">
    <property type="entry name" value="EGF_2"/>
    <property type="match status" value="2"/>
</dbReference>
<dbReference type="FunFam" id="2.40.20.10:FF:000001">
    <property type="entry name" value="Urokinase-type plasminogen activator"/>
    <property type="match status" value="1"/>
</dbReference>
<dbReference type="FunFam" id="2.10.25.10:FF:000321">
    <property type="entry name" value="Protein delta homolog 1"/>
    <property type="match status" value="1"/>
</dbReference>
<dbReference type="Gene3D" id="2.40.20.10">
    <property type="entry name" value="Plasminogen Kringle 4"/>
    <property type="match status" value="1"/>
</dbReference>
<dbReference type="EC" id="3.4.21.4" evidence="13"/>
<evidence type="ECO:0000256" key="4">
    <source>
        <dbReference type="ARBA" id="ARBA00022572"/>
    </source>
</evidence>
<keyword evidence="3 14" id="KW-0245">EGF-like domain</keyword>
<evidence type="ECO:0000256" key="12">
    <source>
        <dbReference type="ARBA" id="ARBA00036320"/>
    </source>
</evidence>
<dbReference type="CDD" id="cd00108">
    <property type="entry name" value="KR"/>
    <property type="match status" value="1"/>
</dbReference>
<dbReference type="SMART" id="SM00181">
    <property type="entry name" value="EGF"/>
    <property type="match status" value="2"/>
</dbReference>
<keyword evidence="6" id="KW-0732">Signal</keyword>
<dbReference type="InterPro" id="IPR001314">
    <property type="entry name" value="Peptidase_S1A"/>
</dbReference>
<dbReference type="SMART" id="SM00020">
    <property type="entry name" value="Tryp_SPc"/>
    <property type="match status" value="1"/>
</dbReference>
<evidence type="ECO:0000256" key="6">
    <source>
        <dbReference type="ARBA" id="ARBA00022729"/>
    </source>
</evidence>
<dbReference type="Pfam" id="PF00089">
    <property type="entry name" value="Trypsin"/>
    <property type="match status" value="1"/>
</dbReference>
<keyword evidence="4 15" id="KW-0420">Kringle</keyword>
<keyword evidence="5 16" id="KW-0645">Protease</keyword>
<comment type="catalytic activity">
    <reaction evidence="12">
        <text>Preferential cleavage: Arg-|-Xaa, Lys-|-Xaa.</text>
        <dbReference type="EC" id="3.4.21.4"/>
    </reaction>
</comment>
<evidence type="ECO:0000256" key="2">
    <source>
        <dbReference type="ARBA" id="ARBA00022525"/>
    </source>
</evidence>
<evidence type="ECO:0000259" key="18">
    <source>
        <dbReference type="PROSITE" id="PS50070"/>
    </source>
</evidence>
<evidence type="ECO:0000256" key="10">
    <source>
        <dbReference type="ARBA" id="ARBA00023157"/>
    </source>
</evidence>
<feature type="domain" description="Kringle" evidence="18">
    <location>
        <begin position="123"/>
        <end position="205"/>
    </location>
</feature>
<name>A0A672IXA0_SALFA</name>
<dbReference type="Gene3D" id="2.40.10.10">
    <property type="entry name" value="Trypsin-like serine proteases"/>
    <property type="match status" value="1"/>
</dbReference>
<evidence type="ECO:0000256" key="14">
    <source>
        <dbReference type="PROSITE-ProRule" id="PRU00076"/>
    </source>
</evidence>
<dbReference type="Gene3D" id="2.10.25.10">
    <property type="entry name" value="Laminin"/>
    <property type="match status" value="1"/>
</dbReference>
<dbReference type="GO" id="GO:0005615">
    <property type="term" value="C:extracellular space"/>
    <property type="evidence" value="ECO:0007669"/>
    <property type="project" value="TreeGrafter"/>
</dbReference>
<dbReference type="SUPFAM" id="SSF50494">
    <property type="entry name" value="Trypsin-like serine proteases"/>
    <property type="match status" value="1"/>
</dbReference>
<keyword evidence="21" id="KW-1185">Reference proteome</keyword>
<keyword evidence="10 14" id="KW-1015">Disulfide bond</keyword>
<comment type="subcellular location">
    <subcellularLocation>
        <location evidence="1">Secreted</location>
        <location evidence="1">Extracellular space</location>
    </subcellularLocation>
</comment>
<organism evidence="20 21">
    <name type="scientific">Salarias fasciatus</name>
    <name type="common">Jewelled blenny</name>
    <name type="synonym">Blennius fasciatus</name>
    <dbReference type="NCBI Taxonomy" id="181472"/>
    <lineage>
        <taxon>Eukaryota</taxon>
        <taxon>Metazoa</taxon>
        <taxon>Chordata</taxon>
        <taxon>Craniata</taxon>
        <taxon>Vertebrata</taxon>
        <taxon>Euteleostomi</taxon>
        <taxon>Actinopterygii</taxon>
        <taxon>Neopterygii</taxon>
        <taxon>Teleostei</taxon>
        <taxon>Neoteleostei</taxon>
        <taxon>Acanthomorphata</taxon>
        <taxon>Ovalentaria</taxon>
        <taxon>Blenniimorphae</taxon>
        <taxon>Blenniiformes</taxon>
        <taxon>Blennioidei</taxon>
        <taxon>Blenniidae</taxon>
        <taxon>Salariinae</taxon>
        <taxon>Salarias</taxon>
    </lineage>
</organism>
<evidence type="ECO:0000256" key="3">
    <source>
        <dbReference type="ARBA" id="ARBA00022536"/>
    </source>
</evidence>
<reference evidence="20" key="3">
    <citation type="submission" date="2025-09" db="UniProtKB">
        <authorList>
            <consortium name="Ensembl"/>
        </authorList>
    </citation>
    <scope>IDENTIFICATION</scope>
</reference>
<feature type="domain" description="EGF-like" evidence="17">
    <location>
        <begin position="81"/>
        <end position="117"/>
    </location>
</feature>
<dbReference type="PROSITE" id="PS00134">
    <property type="entry name" value="TRYPSIN_HIS"/>
    <property type="match status" value="1"/>
</dbReference>
<sequence>MRERFDEKKNSIFIMMHDENIIILNRNQNKQSMVSFCRVLISGPKACKRGTCGRGECVLTSTPPFYECKCKAPFQPPHCRHYSTCQPSPCKNGGICVKDGNDFNCVCPEGYRGRFCHVGKSYDCYVDDGESYRGNVSETDDGDECLFWNSHFILQSGSDPFQTYEDQDGLGHHNFCRNPDGESMPWCFIRRGRRLLWDYCDVTECPPQPKKAITRIFGGLKVSPGAIPWQVSLQARPSQSSRPFSHTCGGVLIASCWVLTAGHCIEPNKERQVVMGSLSLDPDDPAAQVLEVEKAIRHENYRETPSAVYNDIALLKLRGANGVCANETQFVKTACLPTGQLPDGMECKISGWGATEASNYGSSHLLEANVLLINQEKCNERQIYNRVLDSSMLCAGHLQGGVDSCQGDSGGPLTCKENGAHVVYGLVSWGDQCGKKNKPGVYARVTNFLDWINSKIQTSP</sequence>
<dbReference type="GO" id="GO:0006508">
    <property type="term" value="P:proteolysis"/>
    <property type="evidence" value="ECO:0007669"/>
    <property type="project" value="UniProtKB-KW"/>
</dbReference>
<proteinExistence type="predicted"/>
<dbReference type="PROSITE" id="PS50026">
    <property type="entry name" value="EGF_3"/>
    <property type="match status" value="1"/>
</dbReference>
<reference evidence="20" key="1">
    <citation type="submission" date="2019-06" db="EMBL/GenBank/DDBJ databases">
        <authorList>
            <consortium name="Wellcome Sanger Institute Data Sharing"/>
        </authorList>
    </citation>
    <scope>NUCLEOTIDE SEQUENCE [LARGE SCALE GENOMIC DNA]</scope>
</reference>
<dbReference type="Ensembl" id="ENSSFAT00005047179.1">
    <property type="protein sequence ID" value="ENSSFAP00005045602.1"/>
    <property type="gene ID" value="ENSSFAG00005022304.1"/>
</dbReference>
<dbReference type="InterPro" id="IPR000001">
    <property type="entry name" value="Kringle"/>
</dbReference>
<dbReference type="GO" id="GO:0004252">
    <property type="term" value="F:serine-type endopeptidase activity"/>
    <property type="evidence" value="ECO:0007669"/>
    <property type="project" value="UniProtKB-EC"/>
</dbReference>
<evidence type="ECO:0000256" key="15">
    <source>
        <dbReference type="PROSITE-ProRule" id="PRU00121"/>
    </source>
</evidence>
<dbReference type="InterPro" id="IPR013806">
    <property type="entry name" value="Kringle-like"/>
</dbReference>
<dbReference type="PANTHER" id="PTHR24264:SF40">
    <property type="entry name" value="HYALURONAN-BINDING PROTEIN 2"/>
    <property type="match status" value="1"/>
</dbReference>
<gene>
    <name evidence="20" type="primary">LOC115399504</name>
</gene>
<dbReference type="PROSITE" id="PS50240">
    <property type="entry name" value="TRYPSIN_DOM"/>
    <property type="match status" value="1"/>
</dbReference>
<dbReference type="AlphaFoldDB" id="A0A672IXA0"/>
<dbReference type="FunFam" id="2.40.10.10:FF:000069">
    <property type="entry name" value="Hyaluronan-binding protein 2"/>
    <property type="match status" value="1"/>
</dbReference>
<evidence type="ECO:0000313" key="20">
    <source>
        <dbReference type="Ensembl" id="ENSSFAP00005045602.1"/>
    </source>
</evidence>
<evidence type="ECO:0000256" key="8">
    <source>
        <dbReference type="ARBA" id="ARBA00022801"/>
    </source>
</evidence>
<dbReference type="InterPro" id="IPR033116">
    <property type="entry name" value="TRYPSIN_SER"/>
</dbReference>
<reference evidence="20" key="2">
    <citation type="submission" date="2025-08" db="UniProtKB">
        <authorList>
            <consortium name="Ensembl"/>
        </authorList>
    </citation>
    <scope>IDENTIFICATION</scope>
</reference>
<keyword evidence="7" id="KW-0677">Repeat</keyword>
<evidence type="ECO:0000256" key="9">
    <source>
        <dbReference type="ARBA" id="ARBA00022825"/>
    </source>
</evidence>
<evidence type="ECO:0000256" key="11">
    <source>
        <dbReference type="ARBA" id="ARBA00023180"/>
    </source>
</evidence>
<dbReference type="CDD" id="cd00054">
    <property type="entry name" value="EGF_CA"/>
    <property type="match status" value="1"/>
</dbReference>
<dbReference type="InterPro" id="IPR018114">
    <property type="entry name" value="TRYPSIN_HIS"/>
</dbReference>
<keyword evidence="9 16" id="KW-0720">Serine protease</keyword>
<evidence type="ECO:0000256" key="7">
    <source>
        <dbReference type="ARBA" id="ARBA00022737"/>
    </source>
</evidence>
<evidence type="ECO:0000256" key="13">
    <source>
        <dbReference type="ARBA" id="ARBA00038868"/>
    </source>
</evidence>
<dbReference type="PROSITE" id="PS00022">
    <property type="entry name" value="EGF_1"/>
    <property type="match status" value="1"/>
</dbReference>
<dbReference type="Proteomes" id="UP000472267">
    <property type="component" value="Chromosome 13"/>
</dbReference>
<dbReference type="InterPro" id="IPR018056">
    <property type="entry name" value="Kringle_CS"/>
</dbReference>
<evidence type="ECO:0000259" key="19">
    <source>
        <dbReference type="PROSITE" id="PS50240"/>
    </source>
</evidence>
<dbReference type="InterPro" id="IPR009003">
    <property type="entry name" value="Peptidase_S1_PA"/>
</dbReference>
<feature type="domain" description="Peptidase S1" evidence="19">
    <location>
        <begin position="216"/>
        <end position="457"/>
    </location>
</feature>
<dbReference type="PRINTS" id="PR00018">
    <property type="entry name" value="KRINGLE"/>
</dbReference>
<dbReference type="InterPro" id="IPR050127">
    <property type="entry name" value="Serine_Proteases_S1"/>
</dbReference>
<dbReference type="SUPFAM" id="SSF57440">
    <property type="entry name" value="Kringle-like"/>
    <property type="match status" value="1"/>
</dbReference>
<evidence type="ECO:0000256" key="1">
    <source>
        <dbReference type="ARBA" id="ARBA00004239"/>
    </source>
</evidence>
<keyword evidence="2" id="KW-0964">Secreted</keyword>
<evidence type="ECO:0000256" key="16">
    <source>
        <dbReference type="RuleBase" id="RU363034"/>
    </source>
</evidence>
<keyword evidence="11" id="KW-0325">Glycoprotein</keyword>
<dbReference type="PRINTS" id="PR00722">
    <property type="entry name" value="CHYMOTRYPSIN"/>
</dbReference>
<dbReference type="PANTHER" id="PTHR24264">
    <property type="entry name" value="TRYPSIN-RELATED"/>
    <property type="match status" value="1"/>
</dbReference>
<evidence type="ECO:0000313" key="21">
    <source>
        <dbReference type="Proteomes" id="UP000472267"/>
    </source>
</evidence>
<dbReference type="PROSITE" id="PS00021">
    <property type="entry name" value="KRINGLE_1"/>
    <property type="match status" value="1"/>
</dbReference>
<evidence type="ECO:0000256" key="5">
    <source>
        <dbReference type="ARBA" id="ARBA00022670"/>
    </source>
</evidence>
<dbReference type="Pfam" id="PF00051">
    <property type="entry name" value="Kringle"/>
    <property type="match status" value="1"/>
</dbReference>
<comment type="caution">
    <text evidence="14">Lacks conserved residue(s) required for the propagation of feature annotation.</text>
</comment>
<dbReference type="InterPro" id="IPR000742">
    <property type="entry name" value="EGF"/>
</dbReference>
<feature type="disulfide bond" evidence="14">
    <location>
        <begin position="107"/>
        <end position="116"/>
    </location>
</feature>
<dbReference type="PROSITE" id="PS50070">
    <property type="entry name" value="KRINGLE_2"/>
    <property type="match status" value="1"/>
</dbReference>
<dbReference type="Pfam" id="PF00008">
    <property type="entry name" value="EGF"/>
    <property type="match status" value="1"/>
</dbReference>